<evidence type="ECO:0000313" key="7">
    <source>
        <dbReference type="EMBL" id="NWY22967.1"/>
    </source>
</evidence>
<comment type="caution">
    <text evidence="7">The sequence shown here is derived from an EMBL/GenBank/DDBJ whole genome shotgun (WGS) entry which is preliminary data.</text>
</comment>
<comment type="similarity">
    <text evidence="2">Belongs to the TMEM256 family.</text>
</comment>
<evidence type="ECO:0000256" key="1">
    <source>
        <dbReference type="ARBA" id="ARBA00004141"/>
    </source>
</evidence>
<name>A0A7K7CRQ2_APHCE</name>
<keyword evidence="3 6" id="KW-0812">Transmembrane</keyword>
<dbReference type="GO" id="GO:0016020">
    <property type="term" value="C:membrane"/>
    <property type="evidence" value="ECO:0007669"/>
    <property type="project" value="UniProtKB-SubCell"/>
</dbReference>
<dbReference type="Pfam" id="PF04241">
    <property type="entry name" value="DUF423"/>
    <property type="match status" value="1"/>
</dbReference>
<gene>
    <name evidence="7" type="primary">Tm256</name>
    <name evidence="7" type="ORF">APHCOE_R15267</name>
</gene>
<dbReference type="AlphaFoldDB" id="A0A7K7CRQ2"/>
<keyword evidence="5 6" id="KW-0472">Membrane</keyword>
<organism evidence="7 8">
    <name type="scientific">Aphelocoma coerulescens</name>
    <name type="common">Florida scrub-jay</name>
    <name type="synonym">Corvus coerulescens</name>
    <dbReference type="NCBI Taxonomy" id="39617"/>
    <lineage>
        <taxon>Eukaryota</taxon>
        <taxon>Metazoa</taxon>
        <taxon>Chordata</taxon>
        <taxon>Craniata</taxon>
        <taxon>Vertebrata</taxon>
        <taxon>Euteleostomi</taxon>
        <taxon>Archelosauria</taxon>
        <taxon>Archosauria</taxon>
        <taxon>Dinosauria</taxon>
        <taxon>Saurischia</taxon>
        <taxon>Theropoda</taxon>
        <taxon>Coelurosauria</taxon>
        <taxon>Aves</taxon>
        <taxon>Neognathae</taxon>
        <taxon>Neoaves</taxon>
        <taxon>Telluraves</taxon>
        <taxon>Australaves</taxon>
        <taxon>Passeriformes</taxon>
        <taxon>Corvoidea</taxon>
        <taxon>Corvidae</taxon>
        <taxon>Aphelocoma</taxon>
    </lineage>
</organism>
<reference evidence="7 8" key="1">
    <citation type="submission" date="2019-09" db="EMBL/GenBank/DDBJ databases">
        <title>Bird 10,000 Genomes (B10K) Project - Family phase.</title>
        <authorList>
            <person name="Zhang G."/>
        </authorList>
    </citation>
    <scope>NUCLEOTIDE SEQUENCE [LARGE SCALE GENOMIC DNA]</scope>
    <source>
        <strain evidence="7">OUT-0022</strain>
        <tissue evidence="7">Blood</tissue>
    </source>
</reference>
<proteinExistence type="inferred from homology"/>
<evidence type="ECO:0000313" key="8">
    <source>
        <dbReference type="Proteomes" id="UP000575874"/>
    </source>
</evidence>
<comment type="subcellular location">
    <subcellularLocation>
        <location evidence="1">Membrane</location>
        <topology evidence="1">Multi-pass membrane protein</topology>
    </subcellularLocation>
</comment>
<keyword evidence="4 6" id="KW-1133">Transmembrane helix</keyword>
<evidence type="ECO:0000256" key="2">
    <source>
        <dbReference type="ARBA" id="ARBA00006208"/>
    </source>
</evidence>
<dbReference type="EMBL" id="VZSI01000468">
    <property type="protein sequence ID" value="NWY22967.1"/>
    <property type="molecule type" value="Genomic_DNA"/>
</dbReference>
<keyword evidence="8" id="KW-1185">Reference proteome</keyword>
<feature type="non-terminal residue" evidence="7">
    <location>
        <position position="1"/>
    </location>
</feature>
<dbReference type="PANTHER" id="PTHR43461:SF1">
    <property type="entry name" value="TRANSMEMBRANE PROTEIN 256"/>
    <property type="match status" value="1"/>
</dbReference>
<feature type="transmembrane region" description="Helical" evidence="6">
    <location>
        <begin position="62"/>
        <end position="81"/>
    </location>
</feature>
<dbReference type="Proteomes" id="UP000575874">
    <property type="component" value="Unassembled WGS sequence"/>
</dbReference>
<evidence type="ECO:0000256" key="5">
    <source>
        <dbReference type="ARBA" id="ARBA00023136"/>
    </source>
</evidence>
<evidence type="ECO:0000256" key="4">
    <source>
        <dbReference type="ARBA" id="ARBA00022989"/>
    </source>
</evidence>
<sequence length="110" mass="11210">AAAMAAAWARVGALSGAAAMAGAAYGAHGGGWRGRGLYDTANRFHLLHSLALLATPHCRRPHLAGTLLVAGLGLFCAPFYYHGLTGDPKFNRGAPVGGSLLILGWAAMAL</sequence>
<feature type="non-terminal residue" evidence="7">
    <location>
        <position position="110"/>
    </location>
</feature>
<protein>
    <submittedName>
        <fullName evidence="7">TM256 protein</fullName>
    </submittedName>
</protein>
<accession>A0A7K7CRQ2</accession>
<dbReference type="PANTHER" id="PTHR43461">
    <property type="entry name" value="TRANSMEMBRANE PROTEIN 256"/>
    <property type="match status" value="1"/>
</dbReference>
<evidence type="ECO:0000256" key="6">
    <source>
        <dbReference type="SAM" id="Phobius"/>
    </source>
</evidence>
<dbReference type="InterPro" id="IPR006696">
    <property type="entry name" value="DUF423"/>
</dbReference>
<evidence type="ECO:0000256" key="3">
    <source>
        <dbReference type="ARBA" id="ARBA00022692"/>
    </source>
</evidence>